<evidence type="ECO:0000259" key="1">
    <source>
        <dbReference type="Pfam" id="PF00135"/>
    </source>
</evidence>
<dbReference type="InterPro" id="IPR029058">
    <property type="entry name" value="AB_hydrolase_fold"/>
</dbReference>
<evidence type="ECO:0000313" key="2">
    <source>
        <dbReference type="EMBL" id="PIC24505.1"/>
    </source>
</evidence>
<dbReference type="PANTHER" id="PTHR45580">
    <property type="entry name" value="PROTEIN CBG05369"/>
    <property type="match status" value="1"/>
</dbReference>
<dbReference type="Gene3D" id="3.40.50.1820">
    <property type="entry name" value="alpha/beta hydrolase"/>
    <property type="match status" value="1"/>
</dbReference>
<accession>A0A2G5TAU7</accession>
<dbReference type="Pfam" id="PF00135">
    <property type="entry name" value="COesterase"/>
    <property type="match status" value="1"/>
</dbReference>
<gene>
    <name evidence="2" type="primary">Cnig_chr_V.g17821</name>
    <name evidence="2" type="ORF">B9Z55_017821</name>
</gene>
<protein>
    <recommendedName>
        <fullName evidence="1">Carboxylesterase type B domain-containing protein</fullName>
    </recommendedName>
</protein>
<dbReference type="Proteomes" id="UP000230233">
    <property type="component" value="Chromosome V"/>
</dbReference>
<sequence>MFSDEFILERYVSEDVVFVTSAYRLGVFGQLYFGPNGGISENLLVHDFRLIDPNAQLFQQMITLSAHGAFVFYEGAISQSYELAEKLGCSQGNRSDTQIPKIVECLKKTNGSEILNIQTQMVQVDFHAFLGILPGYPVMKPNQTISNFKKNAPKRNMICGSTELEFAVDKFKYPVPGRFLDVDNFKEDLDWYYKNMEIHNWTDPNSSPIYISSRTYCETMAKASANAFIFETRQKPMSMHVTDMQYFIGIHREKVHTPDMDILDGFYSKMLVNFTKTGVPAPGWEKLDPKRMNYLELKVDSKMSEGPRMLENYHEKEMDIWFGEVMEYDRNVTKQVIRIFLKLS</sequence>
<dbReference type="EMBL" id="PDUG01000005">
    <property type="protein sequence ID" value="PIC24505.1"/>
    <property type="molecule type" value="Genomic_DNA"/>
</dbReference>
<dbReference type="PANTHER" id="PTHR45580:SF7">
    <property type="entry name" value="CARBOXYLESTERASE TYPE B DOMAIN-CONTAINING PROTEIN-RELATED"/>
    <property type="match status" value="1"/>
</dbReference>
<comment type="caution">
    <text evidence="2">The sequence shown here is derived from an EMBL/GenBank/DDBJ whole genome shotgun (WGS) entry which is preliminary data.</text>
</comment>
<reference evidence="3" key="1">
    <citation type="submission" date="2017-10" db="EMBL/GenBank/DDBJ databases">
        <title>Rapid genome shrinkage in a self-fertile nematode reveals novel sperm competition proteins.</title>
        <authorList>
            <person name="Yin D."/>
            <person name="Schwarz E.M."/>
            <person name="Thomas C.G."/>
            <person name="Felde R.L."/>
            <person name="Korf I.F."/>
            <person name="Cutter A.D."/>
            <person name="Schartner C.M."/>
            <person name="Ralston E.J."/>
            <person name="Meyer B.J."/>
            <person name="Haag E.S."/>
        </authorList>
    </citation>
    <scope>NUCLEOTIDE SEQUENCE [LARGE SCALE GENOMIC DNA]</scope>
    <source>
        <strain evidence="3">JU1422</strain>
    </source>
</reference>
<dbReference type="AlphaFoldDB" id="A0A2G5TAU7"/>
<dbReference type="SUPFAM" id="SSF53474">
    <property type="entry name" value="alpha/beta-Hydrolases"/>
    <property type="match status" value="1"/>
</dbReference>
<dbReference type="OrthoDB" id="19653at2759"/>
<dbReference type="InterPro" id="IPR002018">
    <property type="entry name" value="CarbesteraseB"/>
</dbReference>
<proteinExistence type="predicted"/>
<name>A0A2G5TAU7_9PELO</name>
<feature type="domain" description="Carboxylesterase type B" evidence="1">
    <location>
        <begin position="50"/>
        <end position="169"/>
    </location>
</feature>
<keyword evidence="3" id="KW-1185">Reference proteome</keyword>
<organism evidence="2 3">
    <name type="scientific">Caenorhabditis nigoni</name>
    <dbReference type="NCBI Taxonomy" id="1611254"/>
    <lineage>
        <taxon>Eukaryota</taxon>
        <taxon>Metazoa</taxon>
        <taxon>Ecdysozoa</taxon>
        <taxon>Nematoda</taxon>
        <taxon>Chromadorea</taxon>
        <taxon>Rhabditida</taxon>
        <taxon>Rhabditina</taxon>
        <taxon>Rhabditomorpha</taxon>
        <taxon>Rhabditoidea</taxon>
        <taxon>Rhabditidae</taxon>
        <taxon>Peloderinae</taxon>
        <taxon>Caenorhabditis</taxon>
    </lineage>
</organism>
<evidence type="ECO:0000313" key="3">
    <source>
        <dbReference type="Proteomes" id="UP000230233"/>
    </source>
</evidence>